<dbReference type="InterPro" id="IPR015424">
    <property type="entry name" value="PyrdxlP-dep_Trfase"/>
</dbReference>
<dbReference type="FunFam" id="3.40.640.10:FF:000046">
    <property type="entry name" value="Cystathionine gamma-lyase"/>
    <property type="match status" value="1"/>
</dbReference>
<evidence type="ECO:0000256" key="3">
    <source>
        <dbReference type="ARBA" id="ARBA00023239"/>
    </source>
</evidence>
<dbReference type="InterPro" id="IPR000277">
    <property type="entry name" value="Cys/Met-Metab_PyrdxlP-dep_enz"/>
</dbReference>
<dbReference type="GO" id="GO:0030170">
    <property type="term" value="F:pyridoxal phosphate binding"/>
    <property type="evidence" value="ECO:0007669"/>
    <property type="project" value="InterPro"/>
</dbReference>
<dbReference type="GO" id="GO:0005737">
    <property type="term" value="C:cytoplasm"/>
    <property type="evidence" value="ECO:0007669"/>
    <property type="project" value="TreeGrafter"/>
</dbReference>
<proteinExistence type="predicted"/>
<name>A0A1N5TUW0_9ARCH</name>
<evidence type="ECO:0000256" key="2">
    <source>
        <dbReference type="ARBA" id="ARBA00022898"/>
    </source>
</evidence>
<organism evidence="4 5">
    <name type="scientific">Cuniculiplasma divulgatum</name>
    <dbReference type="NCBI Taxonomy" id="1673428"/>
    <lineage>
        <taxon>Archaea</taxon>
        <taxon>Methanobacteriati</taxon>
        <taxon>Thermoplasmatota</taxon>
        <taxon>Thermoplasmata</taxon>
        <taxon>Thermoplasmatales</taxon>
        <taxon>Cuniculiplasmataceae</taxon>
        <taxon>Cuniculiplasma</taxon>
    </lineage>
</organism>
<keyword evidence="2" id="KW-0663">Pyridoxal phosphate</keyword>
<dbReference type="Proteomes" id="UP000195607">
    <property type="component" value="Chromosome I"/>
</dbReference>
<dbReference type="SUPFAM" id="SSF53383">
    <property type="entry name" value="PLP-dependent transferases"/>
    <property type="match status" value="1"/>
</dbReference>
<evidence type="ECO:0000313" key="5">
    <source>
        <dbReference type="Proteomes" id="UP000195607"/>
    </source>
</evidence>
<dbReference type="Gene3D" id="3.40.640.10">
    <property type="entry name" value="Type I PLP-dependent aspartate aminotransferase-like (Major domain)"/>
    <property type="match status" value="1"/>
</dbReference>
<protein>
    <submittedName>
        <fullName evidence="4">Cystathionine gamma-synthase</fullName>
    </submittedName>
</protein>
<dbReference type="CDD" id="cd00614">
    <property type="entry name" value="CGS_like"/>
    <property type="match status" value="1"/>
</dbReference>
<dbReference type="InterPro" id="IPR015422">
    <property type="entry name" value="PyrdxlP-dep_Trfase_small"/>
</dbReference>
<dbReference type="Gene3D" id="3.90.1150.10">
    <property type="entry name" value="Aspartate Aminotransferase, domain 1"/>
    <property type="match status" value="1"/>
</dbReference>
<dbReference type="PANTHER" id="PTHR11808">
    <property type="entry name" value="TRANS-SULFURATION ENZYME FAMILY MEMBER"/>
    <property type="match status" value="1"/>
</dbReference>
<dbReference type="GO" id="GO:0047804">
    <property type="term" value="F:cysteine-S-conjugate beta-lyase activity"/>
    <property type="evidence" value="ECO:0007669"/>
    <property type="project" value="UniProtKB-ARBA"/>
</dbReference>
<keyword evidence="3" id="KW-0456">Lyase</keyword>
<dbReference type="RefSeq" id="WP_148689617.1">
    <property type="nucleotide sequence ID" value="NZ_LT671858.1"/>
</dbReference>
<evidence type="ECO:0000256" key="1">
    <source>
        <dbReference type="ARBA" id="ARBA00001933"/>
    </source>
</evidence>
<gene>
    <name evidence="4" type="ORF">CSP5_0699</name>
</gene>
<dbReference type="GO" id="GO:0019346">
    <property type="term" value="P:transsulfuration"/>
    <property type="evidence" value="ECO:0007669"/>
    <property type="project" value="InterPro"/>
</dbReference>
<dbReference type="PIRSF" id="PIRSF001434">
    <property type="entry name" value="CGS"/>
    <property type="match status" value="1"/>
</dbReference>
<dbReference type="Pfam" id="PF01053">
    <property type="entry name" value="Cys_Met_Meta_PP"/>
    <property type="match status" value="1"/>
</dbReference>
<dbReference type="EMBL" id="LT671858">
    <property type="protein sequence ID" value="SIM52244.1"/>
    <property type="molecule type" value="Genomic_DNA"/>
</dbReference>
<dbReference type="PANTHER" id="PTHR11808:SF50">
    <property type="entry name" value="CYSTATHIONINE BETA-LYASE"/>
    <property type="match status" value="1"/>
</dbReference>
<dbReference type="AlphaFoldDB" id="A0A1N5TUW0"/>
<comment type="cofactor">
    <cofactor evidence="1">
        <name>pyridoxal 5'-phosphate</name>
        <dbReference type="ChEBI" id="CHEBI:597326"/>
    </cofactor>
</comment>
<evidence type="ECO:0000313" key="4">
    <source>
        <dbReference type="EMBL" id="SIM52244.1"/>
    </source>
</evidence>
<dbReference type="InterPro" id="IPR015421">
    <property type="entry name" value="PyrdxlP-dep_Trfase_major"/>
</dbReference>
<reference evidence="4 5" key="1">
    <citation type="submission" date="2016-04" db="EMBL/GenBank/DDBJ databases">
        <authorList>
            <person name="Evans L.H."/>
            <person name="Alamgir A."/>
            <person name="Owens N."/>
            <person name="Weber N.D."/>
            <person name="Virtaneva K."/>
            <person name="Barbian K."/>
            <person name="Babar A."/>
            <person name="Rosenke K."/>
        </authorList>
    </citation>
    <scope>NUCLEOTIDE SEQUENCE [LARGE SCALE GENOMIC DNA]</scope>
    <source>
        <strain evidence="5">S5(T) (JCM 30642 \VKM B-2941)</strain>
    </source>
</reference>
<sequence>MNETEDHVINDNAIPPNFPITFPIFQTSSYVFPEGKKYRYSREANPTVEELERQISILEKTEKTVCFSSGMGAITTTLLSLLKPGDRVVTTLDTFARSSRFIRDFLGTWGIRSEITNPGTDSLLRSITEKSVVLVETVSNPSLRVYDLRKIADIVHSMGGILICDSTFATPENINPIDYGADIIIHSLSKFISGHNDVIGGSASGSAEIMDKIDLTRRTMGTNMDPNTAYQTIRGIKTLQLRMKEINKNGISVARNLSSIKGIENVDYPGLENHEDFEYSRDNLRGYGGVLTFRITHNYDDPYHIFKSLKRVRPANTLGGVNSIIAHPKTMSHRSLNDEELSILGITDRTYRLSVGIEDAESIVDDIRNSL</sequence>
<dbReference type="GeneID" id="41587977"/>
<accession>A0A1N5TUW0</accession>